<proteinExistence type="predicted"/>
<name>A0A2G8T770_9BURK</name>
<dbReference type="Gene3D" id="3.90.70.10">
    <property type="entry name" value="Cysteine proteinases"/>
    <property type="match status" value="1"/>
</dbReference>
<comment type="caution">
    <text evidence="3">The sequence shown here is derived from an EMBL/GenBank/DDBJ whole genome shotgun (WGS) entry which is preliminary data.</text>
</comment>
<sequence length="226" mass="24388">MAIDRLVAIAMLLGAAQHARALDVPAIGGSQLSVPVASMKSIKFQTTLRQQYDFSCGSAAVATLLTHHYGVPVSERVVFEQMYARGDQRKIRKEGFSMLDIKRFLAERGFQADGFKLPLQKLIDAKLPAIVLVAEKGYHHFVVIKGAAHGRVLVGDPASGTRALTRSAFEKIWTSKLMFVIHGTAATPAFNRVADWRAAPMAPLGSGISRDGVSGVTMPKLGPGDY</sequence>
<reference evidence="3 4" key="1">
    <citation type="submission" date="2017-10" db="EMBL/GenBank/DDBJ databases">
        <title>Massilia psychrophilum sp. nov., a novel purple-pigmented bacterium isolated from Tianshan glacier, Xinjiang Municipality, China.</title>
        <authorList>
            <person name="Wang H."/>
        </authorList>
    </citation>
    <scope>NUCLEOTIDE SEQUENCE [LARGE SCALE GENOMIC DNA]</scope>
    <source>
        <strain evidence="3 4">JCM 30074</strain>
    </source>
</reference>
<dbReference type="EMBL" id="PDOC01000064">
    <property type="protein sequence ID" value="PIL41907.1"/>
    <property type="molecule type" value="Genomic_DNA"/>
</dbReference>
<dbReference type="OrthoDB" id="13401at2"/>
<feature type="chain" id="PRO_5013795704" evidence="1">
    <location>
        <begin position="22"/>
        <end position="226"/>
    </location>
</feature>
<dbReference type="CDD" id="cd02423">
    <property type="entry name" value="Peptidase_C39G"/>
    <property type="match status" value="1"/>
</dbReference>
<dbReference type="Proteomes" id="UP000230390">
    <property type="component" value="Unassembled WGS sequence"/>
</dbReference>
<dbReference type="RefSeq" id="WP_099794077.1">
    <property type="nucleotide sequence ID" value="NZ_JBHLYV010000097.1"/>
</dbReference>
<protein>
    <submittedName>
        <fullName evidence="3">Peptidase C39</fullName>
    </submittedName>
</protein>
<dbReference type="GO" id="GO:0006508">
    <property type="term" value="P:proteolysis"/>
    <property type="evidence" value="ECO:0007669"/>
    <property type="project" value="InterPro"/>
</dbReference>
<dbReference type="GO" id="GO:0005524">
    <property type="term" value="F:ATP binding"/>
    <property type="evidence" value="ECO:0007669"/>
    <property type="project" value="InterPro"/>
</dbReference>
<dbReference type="GO" id="GO:0016020">
    <property type="term" value="C:membrane"/>
    <property type="evidence" value="ECO:0007669"/>
    <property type="project" value="InterPro"/>
</dbReference>
<gene>
    <name evidence="3" type="ORF">CR105_27175</name>
</gene>
<dbReference type="InterPro" id="IPR005074">
    <property type="entry name" value="Peptidase_C39"/>
</dbReference>
<evidence type="ECO:0000259" key="2">
    <source>
        <dbReference type="PROSITE" id="PS50990"/>
    </source>
</evidence>
<dbReference type="AlphaFoldDB" id="A0A2G8T770"/>
<evidence type="ECO:0000313" key="4">
    <source>
        <dbReference type="Proteomes" id="UP000230390"/>
    </source>
</evidence>
<dbReference type="PROSITE" id="PS50990">
    <property type="entry name" value="PEPTIDASE_C39"/>
    <property type="match status" value="1"/>
</dbReference>
<evidence type="ECO:0000313" key="3">
    <source>
        <dbReference type="EMBL" id="PIL41907.1"/>
    </source>
</evidence>
<feature type="signal peptide" evidence="1">
    <location>
        <begin position="1"/>
        <end position="21"/>
    </location>
</feature>
<dbReference type="Pfam" id="PF03412">
    <property type="entry name" value="Peptidase_C39"/>
    <property type="match status" value="1"/>
</dbReference>
<keyword evidence="4" id="KW-1185">Reference proteome</keyword>
<keyword evidence="1" id="KW-0732">Signal</keyword>
<accession>A0A2G8T770</accession>
<organism evidence="3 4">
    <name type="scientific">Massilia eurypsychrophila</name>
    <dbReference type="NCBI Taxonomy" id="1485217"/>
    <lineage>
        <taxon>Bacteria</taxon>
        <taxon>Pseudomonadati</taxon>
        <taxon>Pseudomonadota</taxon>
        <taxon>Betaproteobacteria</taxon>
        <taxon>Burkholderiales</taxon>
        <taxon>Oxalobacteraceae</taxon>
        <taxon>Telluria group</taxon>
        <taxon>Massilia</taxon>
    </lineage>
</organism>
<evidence type="ECO:0000256" key="1">
    <source>
        <dbReference type="SAM" id="SignalP"/>
    </source>
</evidence>
<dbReference type="GO" id="GO:0008233">
    <property type="term" value="F:peptidase activity"/>
    <property type="evidence" value="ECO:0007669"/>
    <property type="project" value="InterPro"/>
</dbReference>
<feature type="domain" description="Peptidase C39" evidence="2">
    <location>
        <begin position="50"/>
        <end position="180"/>
    </location>
</feature>